<protein>
    <submittedName>
        <fullName evidence="2">Glutaredoxin</fullName>
    </submittedName>
</protein>
<dbReference type="PROSITE" id="PS51354">
    <property type="entry name" value="GLUTAREDOXIN_2"/>
    <property type="match status" value="1"/>
</dbReference>
<name>A0A1M6SK42_9GAMM</name>
<feature type="domain" description="GST N-terminal" evidence="1">
    <location>
        <begin position="47"/>
        <end position="131"/>
    </location>
</feature>
<evidence type="ECO:0000313" key="2">
    <source>
        <dbReference type="EMBL" id="SHK45102.1"/>
    </source>
</evidence>
<organism evidence="2 3">
    <name type="scientific">Marinobacter antarcticus</name>
    <dbReference type="NCBI Taxonomy" id="564117"/>
    <lineage>
        <taxon>Bacteria</taxon>
        <taxon>Pseudomonadati</taxon>
        <taxon>Pseudomonadota</taxon>
        <taxon>Gammaproteobacteria</taxon>
        <taxon>Pseudomonadales</taxon>
        <taxon>Marinobacteraceae</taxon>
        <taxon>Marinobacter</taxon>
    </lineage>
</organism>
<dbReference type="STRING" id="564117.SAMN05216369_2097"/>
<dbReference type="Gene3D" id="3.40.30.10">
    <property type="entry name" value="Glutaredoxin"/>
    <property type="match status" value="1"/>
</dbReference>
<gene>
    <name evidence="2" type="ORF">SAMN05216369_2097</name>
</gene>
<dbReference type="SUPFAM" id="SSF52833">
    <property type="entry name" value="Thioredoxin-like"/>
    <property type="match status" value="1"/>
</dbReference>
<reference evidence="3" key="1">
    <citation type="submission" date="2016-11" db="EMBL/GenBank/DDBJ databases">
        <authorList>
            <person name="Varghese N."/>
            <person name="Submissions S."/>
        </authorList>
    </citation>
    <scope>NUCLEOTIDE SEQUENCE [LARGE SCALE GENOMIC DNA]</scope>
    <source>
        <strain evidence="3">CGMCC 1.10835</strain>
    </source>
</reference>
<evidence type="ECO:0000313" key="3">
    <source>
        <dbReference type="Proteomes" id="UP000184497"/>
    </source>
</evidence>
<dbReference type="Proteomes" id="UP000184497">
    <property type="component" value="Unassembled WGS sequence"/>
</dbReference>
<dbReference type="AlphaFoldDB" id="A0A1M6SK42"/>
<dbReference type="InterPro" id="IPR036249">
    <property type="entry name" value="Thioredoxin-like_sf"/>
</dbReference>
<proteinExistence type="predicted"/>
<sequence>MRVVIRYFFRTLRLILTPFVLLSEKLGGGKPLERSAEEQQKVDAACEHLALYQFKTCPFCVKVRKQIARLNLNIEKRDAQHNETHRAELEQGGGNVKVPCLRIKNDDGGEQWLYESSDINAWLEKRFGKPA</sequence>
<dbReference type="PROSITE" id="PS00195">
    <property type="entry name" value="GLUTAREDOXIN_1"/>
    <property type="match status" value="1"/>
</dbReference>
<dbReference type="EMBL" id="FRAQ01000001">
    <property type="protein sequence ID" value="SHK45102.1"/>
    <property type="molecule type" value="Genomic_DNA"/>
</dbReference>
<dbReference type="OrthoDB" id="9793736at2"/>
<evidence type="ECO:0000259" key="1">
    <source>
        <dbReference type="PROSITE" id="PS50404"/>
    </source>
</evidence>
<dbReference type="Pfam" id="PF00462">
    <property type="entry name" value="Glutaredoxin"/>
    <property type="match status" value="1"/>
</dbReference>
<dbReference type="RefSeq" id="WP_072797068.1">
    <property type="nucleotide sequence ID" value="NZ_FRAQ01000001.1"/>
</dbReference>
<dbReference type="InterPro" id="IPR011767">
    <property type="entry name" value="GLR_AS"/>
</dbReference>
<dbReference type="InterPro" id="IPR004045">
    <property type="entry name" value="Glutathione_S-Trfase_N"/>
</dbReference>
<accession>A0A1M6SK42</accession>
<dbReference type="PROSITE" id="PS50404">
    <property type="entry name" value="GST_NTER"/>
    <property type="match status" value="1"/>
</dbReference>
<keyword evidence="3" id="KW-1185">Reference proteome</keyword>
<dbReference type="InterPro" id="IPR002109">
    <property type="entry name" value="Glutaredoxin"/>
</dbReference>